<protein>
    <submittedName>
        <fullName evidence="2">Uncharacterized protein</fullName>
    </submittedName>
</protein>
<evidence type="ECO:0000313" key="2">
    <source>
        <dbReference type="EMBL" id="CAG5080821.1"/>
    </source>
</evidence>
<proteinExistence type="predicted"/>
<keyword evidence="1" id="KW-0732">Signal</keyword>
<reference evidence="2" key="1">
    <citation type="submission" date="2021-04" db="EMBL/GenBank/DDBJ databases">
        <authorList>
            <person name="Rodrigo-Torres L."/>
            <person name="Arahal R. D."/>
            <person name="Lucena T."/>
        </authorList>
    </citation>
    <scope>NUCLEOTIDE SEQUENCE</scope>
    <source>
        <strain evidence="2">AS29M-1</strain>
    </source>
</reference>
<feature type="signal peptide" evidence="1">
    <location>
        <begin position="1"/>
        <end position="21"/>
    </location>
</feature>
<dbReference type="EMBL" id="OU015584">
    <property type="protein sequence ID" value="CAG5080821.1"/>
    <property type="molecule type" value="Genomic_DNA"/>
</dbReference>
<gene>
    <name evidence="2" type="ORF">CRYO30217_01453</name>
</gene>
<dbReference type="AlphaFoldDB" id="A0A916JLG4"/>
<dbReference type="Proteomes" id="UP000683507">
    <property type="component" value="Chromosome"/>
</dbReference>
<accession>A0A916JLG4</accession>
<dbReference type="RefSeq" id="WP_258541653.1">
    <property type="nucleotide sequence ID" value="NZ_OU015584.1"/>
</dbReference>
<name>A0A916JLG4_9FLAO</name>
<keyword evidence="3" id="KW-1185">Reference proteome</keyword>
<feature type="chain" id="PRO_5036942973" evidence="1">
    <location>
        <begin position="22"/>
        <end position="267"/>
    </location>
</feature>
<evidence type="ECO:0000313" key="3">
    <source>
        <dbReference type="Proteomes" id="UP000683507"/>
    </source>
</evidence>
<evidence type="ECO:0000256" key="1">
    <source>
        <dbReference type="SAM" id="SignalP"/>
    </source>
</evidence>
<dbReference type="KEGG" id="ptan:CRYO30217_01453"/>
<organism evidence="2 3">
    <name type="scientific">Parvicella tangerina</name>
    <dbReference type="NCBI Taxonomy" id="2829795"/>
    <lineage>
        <taxon>Bacteria</taxon>
        <taxon>Pseudomonadati</taxon>
        <taxon>Bacteroidota</taxon>
        <taxon>Flavobacteriia</taxon>
        <taxon>Flavobacteriales</taxon>
        <taxon>Parvicellaceae</taxon>
        <taxon>Parvicella</taxon>
    </lineage>
</organism>
<sequence length="267" mass="29925">MKTLILSGMAAIGILATGFVATYTPPVADNYTVIKVDGKITYVKNGKDLITGDLFESNEKLKFATQESRAAVISSISGRFVLTPDPKGGEAANLLPAMSNVATRSGALINALDLKNHFSENYLLLDEMELKINSEVYPMNNNNFFYLQYEMNGEVIPKKLDFTEDRLELTAAEIYTIDGKPQPIPAEKEMSLYYRDNANKKSTKISEFTLVVPKSDVLKVELEVILGELKSKSDEQIRSEITAYMYEFYGKPQKENLEDWLSKNMSL</sequence>